<dbReference type="GO" id="GO:0004185">
    <property type="term" value="F:serine-type carboxypeptidase activity"/>
    <property type="evidence" value="ECO:0007669"/>
    <property type="project" value="InterPro"/>
</dbReference>
<dbReference type="OrthoDB" id="443318at2759"/>
<dbReference type="Proteomes" id="UP000224567">
    <property type="component" value="Unassembled WGS sequence"/>
</dbReference>
<sequence>MEDKNCSRGRYLRIIITLFFFLLSTSQFTMAGTHVKYLPGFDGPLPFYLETGYIGVGQSEEVQLFYYFIKSESDPQVDPLVLWLVGGPGCSGLYAIANEIGPVRLDSREYNGSLPTLSYNQYAYTKVANIIFIDSPVGTGFSYSQTKNGRHTDTHLAAEQAYQFLRKWLVENPQYQSNPFYVGGDSYGGIFVPITTRVISDGTEAGLEPRVNLKGYFLGNPLTFIYGEDNYKISFAHGMSLISDELYESLERYCGGEYQEIDPKNTLCLQHVHAFNKLLTGIYEYHVLEPVCDSISTEVRKHSSQRRSLDEKFEQFKSPITLPGMKCRAHWWHLSEKWVNDDAVQEALRVRKGTIGIWEYCNNNLPFTRSINNTIPYHAYLSTKGYRSLIYSGDHDLAVPFQSTQAWIKSLNYSIIEDWRPWTFGGQIAGYTKTYSNRMTYATVKGSGHTAPEWNPAECLTMLRRWFYYKPL</sequence>
<dbReference type="Pfam" id="PF00450">
    <property type="entry name" value="Peptidase_S10"/>
    <property type="match status" value="1"/>
</dbReference>
<evidence type="ECO:0000256" key="2">
    <source>
        <dbReference type="ARBA" id="ARBA00022729"/>
    </source>
</evidence>
<dbReference type="EMBL" id="MLFT02000008">
    <property type="protein sequence ID" value="PHT40176.1"/>
    <property type="molecule type" value="Genomic_DNA"/>
</dbReference>
<dbReference type="Gene3D" id="3.40.50.12670">
    <property type="match status" value="1"/>
</dbReference>
<accession>A0A2G2W4L7</accession>
<dbReference type="AlphaFoldDB" id="A0A2G2W4L7"/>
<keyword evidence="2" id="KW-0732">Signal</keyword>
<keyword evidence="5" id="KW-1185">Reference proteome</keyword>
<dbReference type="FunFam" id="3.40.50.12670:FF:000001">
    <property type="entry name" value="Carboxypeptidase"/>
    <property type="match status" value="1"/>
</dbReference>
<dbReference type="PANTHER" id="PTHR11802">
    <property type="entry name" value="SERINE PROTEASE FAMILY S10 SERINE CARBOXYPEPTIDASE"/>
    <property type="match status" value="1"/>
</dbReference>
<dbReference type="PANTHER" id="PTHR11802:SF351">
    <property type="entry name" value="1-O-ACYLGLUCOSE:ANTHOCYANIN-O-ACYLTRANSFERASE"/>
    <property type="match status" value="1"/>
</dbReference>
<dbReference type="PRINTS" id="PR00724">
    <property type="entry name" value="CRBOXYPTASEC"/>
</dbReference>
<dbReference type="Gene3D" id="3.40.50.1820">
    <property type="entry name" value="alpha/beta hydrolase"/>
    <property type="match status" value="1"/>
</dbReference>
<dbReference type="SUPFAM" id="SSF53474">
    <property type="entry name" value="alpha/beta-Hydrolases"/>
    <property type="match status" value="1"/>
</dbReference>
<reference evidence="5" key="2">
    <citation type="journal article" date="2017" name="J. Anim. Genet.">
        <title>Multiple reference genome sequences of hot pepper reveal the massive evolution of plant disease resistance genes by retroduplication.</title>
        <authorList>
            <person name="Kim S."/>
            <person name="Park J."/>
            <person name="Yeom S.-I."/>
            <person name="Kim Y.-M."/>
            <person name="Seo E."/>
            <person name="Kim K.-T."/>
            <person name="Kim M.-S."/>
            <person name="Lee J.M."/>
            <person name="Cheong K."/>
            <person name="Shin H.-S."/>
            <person name="Kim S.-B."/>
            <person name="Han K."/>
            <person name="Lee J."/>
            <person name="Park M."/>
            <person name="Lee H.-A."/>
            <person name="Lee H.-Y."/>
            <person name="Lee Y."/>
            <person name="Oh S."/>
            <person name="Lee J.H."/>
            <person name="Choi E."/>
            <person name="Choi E."/>
            <person name="Lee S.E."/>
            <person name="Jeon J."/>
            <person name="Kim H."/>
            <person name="Choi G."/>
            <person name="Song H."/>
            <person name="Lee J."/>
            <person name="Lee S.-C."/>
            <person name="Kwon J.-K."/>
            <person name="Lee H.-Y."/>
            <person name="Koo N."/>
            <person name="Hong Y."/>
            <person name="Kim R.W."/>
            <person name="Kang W.-H."/>
            <person name="Huh J.H."/>
            <person name="Kang B.-C."/>
            <person name="Yang T.-J."/>
            <person name="Lee Y.-H."/>
            <person name="Bennetzen J.L."/>
            <person name="Choi D."/>
        </authorList>
    </citation>
    <scope>NUCLEOTIDE SEQUENCE [LARGE SCALE GENOMIC DNA]</scope>
    <source>
        <strain evidence="5">cv. PBC81</strain>
    </source>
</reference>
<dbReference type="InterPro" id="IPR029058">
    <property type="entry name" value="AB_hydrolase_fold"/>
</dbReference>
<protein>
    <submittedName>
        <fullName evidence="4">Serine carboxypeptidase-like 9</fullName>
    </submittedName>
</protein>
<comment type="caution">
    <text evidence="4">The sequence shown here is derived from an EMBL/GenBank/DDBJ whole genome shotgun (WGS) entry which is preliminary data.</text>
</comment>
<evidence type="ECO:0000313" key="4">
    <source>
        <dbReference type="EMBL" id="PHT40176.1"/>
    </source>
</evidence>
<gene>
    <name evidence="4" type="ORF">CQW23_19030</name>
</gene>
<reference evidence="4 5" key="1">
    <citation type="journal article" date="2017" name="Genome Biol.">
        <title>New reference genome sequences of hot pepper reveal the massive evolution of plant disease-resistance genes by retroduplication.</title>
        <authorList>
            <person name="Kim S."/>
            <person name="Park J."/>
            <person name="Yeom S.I."/>
            <person name="Kim Y.M."/>
            <person name="Seo E."/>
            <person name="Kim K.T."/>
            <person name="Kim M.S."/>
            <person name="Lee J.M."/>
            <person name="Cheong K."/>
            <person name="Shin H.S."/>
            <person name="Kim S.B."/>
            <person name="Han K."/>
            <person name="Lee J."/>
            <person name="Park M."/>
            <person name="Lee H.A."/>
            <person name="Lee H.Y."/>
            <person name="Lee Y."/>
            <person name="Oh S."/>
            <person name="Lee J.H."/>
            <person name="Choi E."/>
            <person name="Choi E."/>
            <person name="Lee S.E."/>
            <person name="Jeon J."/>
            <person name="Kim H."/>
            <person name="Choi G."/>
            <person name="Song H."/>
            <person name="Lee J."/>
            <person name="Lee S.C."/>
            <person name="Kwon J.K."/>
            <person name="Lee H.Y."/>
            <person name="Koo N."/>
            <person name="Hong Y."/>
            <person name="Kim R.W."/>
            <person name="Kang W.H."/>
            <person name="Huh J.H."/>
            <person name="Kang B.C."/>
            <person name="Yang T.J."/>
            <person name="Lee Y.H."/>
            <person name="Bennetzen J.L."/>
            <person name="Choi D."/>
        </authorList>
    </citation>
    <scope>NUCLEOTIDE SEQUENCE [LARGE SCALE GENOMIC DNA]</scope>
    <source>
        <strain evidence="5">cv. PBC81</strain>
    </source>
</reference>
<name>A0A2G2W4L7_CAPBA</name>
<dbReference type="GO" id="GO:0006508">
    <property type="term" value="P:proteolysis"/>
    <property type="evidence" value="ECO:0007669"/>
    <property type="project" value="InterPro"/>
</dbReference>
<dbReference type="InterPro" id="IPR001563">
    <property type="entry name" value="Peptidase_S10"/>
</dbReference>
<evidence type="ECO:0000313" key="5">
    <source>
        <dbReference type="Proteomes" id="UP000224567"/>
    </source>
</evidence>
<proteinExistence type="inferred from homology"/>
<dbReference type="GO" id="GO:0019748">
    <property type="term" value="P:secondary metabolic process"/>
    <property type="evidence" value="ECO:0007669"/>
    <property type="project" value="TreeGrafter"/>
</dbReference>
<evidence type="ECO:0000256" key="3">
    <source>
        <dbReference type="ARBA" id="ARBA00023180"/>
    </source>
</evidence>
<keyword evidence="3" id="KW-0325">Glycoprotein</keyword>
<comment type="similarity">
    <text evidence="1">Belongs to the peptidase S10 family.</text>
</comment>
<dbReference type="FunFam" id="3.40.50.1820:FF:000072">
    <property type="entry name" value="Serine carboxypeptidase-like 19"/>
    <property type="match status" value="1"/>
</dbReference>
<evidence type="ECO:0000256" key="1">
    <source>
        <dbReference type="ARBA" id="ARBA00009431"/>
    </source>
</evidence>
<dbReference type="GO" id="GO:0016747">
    <property type="term" value="F:acyltransferase activity, transferring groups other than amino-acyl groups"/>
    <property type="evidence" value="ECO:0007669"/>
    <property type="project" value="TreeGrafter"/>
</dbReference>
<organism evidence="4 5">
    <name type="scientific">Capsicum baccatum</name>
    <name type="common">Peruvian pepper</name>
    <dbReference type="NCBI Taxonomy" id="33114"/>
    <lineage>
        <taxon>Eukaryota</taxon>
        <taxon>Viridiplantae</taxon>
        <taxon>Streptophyta</taxon>
        <taxon>Embryophyta</taxon>
        <taxon>Tracheophyta</taxon>
        <taxon>Spermatophyta</taxon>
        <taxon>Magnoliopsida</taxon>
        <taxon>eudicotyledons</taxon>
        <taxon>Gunneridae</taxon>
        <taxon>Pentapetalae</taxon>
        <taxon>asterids</taxon>
        <taxon>lamiids</taxon>
        <taxon>Solanales</taxon>
        <taxon>Solanaceae</taxon>
        <taxon>Solanoideae</taxon>
        <taxon>Capsiceae</taxon>
        <taxon>Capsicum</taxon>
    </lineage>
</organism>